<dbReference type="NCBIfam" id="TIGR01589">
    <property type="entry name" value="A_thal_3526"/>
    <property type="match status" value="1"/>
</dbReference>
<dbReference type="EMBL" id="JBJXBP010000003">
    <property type="protein sequence ID" value="KAL3841288.1"/>
    <property type="molecule type" value="Genomic_DNA"/>
</dbReference>
<dbReference type="AlphaFoldDB" id="A0ABD3TYC1"/>
<comment type="caution">
    <text evidence="1">The sequence shown here is derived from an EMBL/GenBank/DDBJ whole genome shotgun (WGS) entry which is preliminary data.</text>
</comment>
<dbReference type="Proteomes" id="UP001634393">
    <property type="component" value="Unassembled WGS sequence"/>
</dbReference>
<evidence type="ECO:0000313" key="2">
    <source>
        <dbReference type="Proteomes" id="UP001634393"/>
    </source>
</evidence>
<evidence type="ECO:0000313" key="1">
    <source>
        <dbReference type="EMBL" id="KAL3841288.1"/>
    </source>
</evidence>
<dbReference type="Pfam" id="PF09713">
    <property type="entry name" value="A_thal_3526"/>
    <property type="match status" value="1"/>
</dbReference>
<reference evidence="1 2" key="1">
    <citation type="submission" date="2024-12" db="EMBL/GenBank/DDBJ databases">
        <title>The unique morphological basis and parallel evolutionary history of personate flowers in Penstemon.</title>
        <authorList>
            <person name="Depatie T.H."/>
            <person name="Wessinger C.A."/>
        </authorList>
    </citation>
    <scope>NUCLEOTIDE SEQUENCE [LARGE SCALE GENOMIC DNA]</scope>
    <source>
        <strain evidence="1">WTNN_2</strain>
        <tissue evidence="1">Leaf</tissue>
    </source>
</reference>
<sequence length="316" mass="35097">MSNGEVRKVSLQDIQLVQNLIERCLQLYMSQREVVNTLLYQAKIEPGFTELVWQKLEAENQEFFRAYHLRLIVKDQILRFNQLLQRQVELMRQIYPPGTASVPLSNGSQMHPINNNSAYQVLPTAGPSIERQNMHQAIRAMPNVYTNGASSVHPHMQVAVNMGGQAGGVHVPENILLAQSSNTGMLQGMIKSEDGYTSDIPFGFGAENNLLEPRNAIGEASISHFNGGESSSQALNEPMLEPEATSFGFLGQIPRNFSLSDLTAGFSNDILESYSRSPFMGADANFLDPQIRGEQQDNRRLDTISEGLSYEDFGSD</sequence>
<gene>
    <name evidence="1" type="ORF">ACJIZ3_025879</name>
</gene>
<protein>
    <recommendedName>
        <fullName evidence="3">Angiotensin-converting enzyme 2</fullName>
    </recommendedName>
</protein>
<accession>A0ABD3TYC1</accession>
<dbReference type="PANTHER" id="PTHR31871">
    <property type="entry name" value="OS02G0137100 PROTEIN"/>
    <property type="match status" value="1"/>
</dbReference>
<dbReference type="InterPro" id="IPR006476">
    <property type="entry name" value="CHP01589_pln"/>
</dbReference>
<keyword evidence="2" id="KW-1185">Reference proteome</keyword>
<name>A0ABD3TYC1_9LAMI</name>
<dbReference type="PANTHER" id="PTHR31871:SF1">
    <property type="entry name" value="HISTIDINE-TRNA LIGASE"/>
    <property type="match status" value="1"/>
</dbReference>
<evidence type="ECO:0008006" key="3">
    <source>
        <dbReference type="Google" id="ProtNLM"/>
    </source>
</evidence>
<proteinExistence type="predicted"/>
<organism evidence="1 2">
    <name type="scientific">Penstemon smallii</name>
    <dbReference type="NCBI Taxonomy" id="265156"/>
    <lineage>
        <taxon>Eukaryota</taxon>
        <taxon>Viridiplantae</taxon>
        <taxon>Streptophyta</taxon>
        <taxon>Embryophyta</taxon>
        <taxon>Tracheophyta</taxon>
        <taxon>Spermatophyta</taxon>
        <taxon>Magnoliopsida</taxon>
        <taxon>eudicotyledons</taxon>
        <taxon>Gunneridae</taxon>
        <taxon>Pentapetalae</taxon>
        <taxon>asterids</taxon>
        <taxon>lamiids</taxon>
        <taxon>Lamiales</taxon>
        <taxon>Plantaginaceae</taxon>
        <taxon>Cheloneae</taxon>
        <taxon>Penstemon</taxon>
    </lineage>
</organism>